<reference evidence="6 7" key="1">
    <citation type="submission" date="2023-03" db="EMBL/GenBank/DDBJ databases">
        <title>Fodinicurvata sp. CAU 1616 isolated from sea sendiment.</title>
        <authorList>
            <person name="Kim W."/>
        </authorList>
    </citation>
    <scope>NUCLEOTIDE SEQUENCE [LARGE SCALE GENOMIC DNA]</scope>
    <source>
        <strain evidence="6 7">CAU 1616</strain>
    </source>
</reference>
<keyword evidence="7" id="KW-1185">Reference proteome</keyword>
<gene>
    <name evidence="6" type="ORF">P2G67_02645</name>
</gene>
<dbReference type="InterPro" id="IPR038770">
    <property type="entry name" value="Na+/solute_symporter_sf"/>
</dbReference>
<feature type="transmembrane region" description="Helical" evidence="5">
    <location>
        <begin position="193"/>
        <end position="212"/>
    </location>
</feature>
<sequence>MLRLLSLLGGKGVPLLFVGVFIGLLLPGLANLLRPLLAPSVVLLLLFSLLRVDWQQVGTYLRRPLLTGGLVAWMLLASPVLTWAALAGVPLPSGLETAVILMAAAPPILGATAIALLLGLDGALTLVVGLISTLLAPVTIPPLSLWLLGLDLAIGTGELMLRLGGVVLLALLGALAIRAWLGSAWLRRNGVALDGMIVVIMLLFAVAIMDGVTETLLAQPAQVLLWLLAAFLANPALQAITMLAFWGFGRRLAMSAGLLAGNCNMGLLLATLSPDENFDVVLFFAIAQLPMFMLPAMMRPLYRRLLAPQQAST</sequence>
<feature type="transmembrane region" description="Helical" evidence="5">
    <location>
        <begin position="98"/>
        <end position="119"/>
    </location>
</feature>
<evidence type="ECO:0008006" key="8">
    <source>
        <dbReference type="Google" id="ProtNLM"/>
    </source>
</evidence>
<feature type="transmembrane region" description="Helical" evidence="5">
    <location>
        <begin position="12"/>
        <end position="30"/>
    </location>
</feature>
<evidence type="ECO:0000256" key="3">
    <source>
        <dbReference type="ARBA" id="ARBA00022989"/>
    </source>
</evidence>
<keyword evidence="2 5" id="KW-0812">Transmembrane</keyword>
<protein>
    <recommendedName>
        <fullName evidence="8">Bile acid:sodium symporter</fullName>
    </recommendedName>
</protein>
<proteinExistence type="predicted"/>
<dbReference type="Proteomes" id="UP001215503">
    <property type="component" value="Unassembled WGS sequence"/>
</dbReference>
<dbReference type="Gene3D" id="1.20.1530.20">
    <property type="match status" value="1"/>
</dbReference>
<evidence type="ECO:0000256" key="4">
    <source>
        <dbReference type="ARBA" id="ARBA00023136"/>
    </source>
</evidence>
<dbReference type="InterPro" id="IPR002657">
    <property type="entry name" value="BilAc:Na_symport/Acr3"/>
</dbReference>
<feature type="transmembrane region" description="Helical" evidence="5">
    <location>
        <begin position="278"/>
        <end position="297"/>
    </location>
</feature>
<evidence type="ECO:0000313" key="7">
    <source>
        <dbReference type="Proteomes" id="UP001215503"/>
    </source>
</evidence>
<feature type="transmembrane region" description="Helical" evidence="5">
    <location>
        <begin position="159"/>
        <end position="181"/>
    </location>
</feature>
<keyword evidence="4 5" id="KW-0472">Membrane</keyword>
<name>A0ABT5YJ07_9PROT</name>
<feature type="transmembrane region" description="Helical" evidence="5">
    <location>
        <begin position="126"/>
        <end position="147"/>
    </location>
</feature>
<feature type="transmembrane region" description="Helical" evidence="5">
    <location>
        <begin position="224"/>
        <end position="245"/>
    </location>
</feature>
<feature type="transmembrane region" description="Helical" evidence="5">
    <location>
        <begin position="252"/>
        <end position="272"/>
    </location>
</feature>
<comment type="subcellular location">
    <subcellularLocation>
        <location evidence="1">Membrane</location>
        <topology evidence="1">Multi-pass membrane protein</topology>
    </subcellularLocation>
</comment>
<comment type="caution">
    <text evidence="6">The sequence shown here is derived from an EMBL/GenBank/DDBJ whole genome shotgun (WGS) entry which is preliminary data.</text>
</comment>
<evidence type="ECO:0000256" key="5">
    <source>
        <dbReference type="SAM" id="Phobius"/>
    </source>
</evidence>
<feature type="transmembrane region" description="Helical" evidence="5">
    <location>
        <begin position="36"/>
        <end position="54"/>
    </location>
</feature>
<keyword evidence="3 5" id="KW-1133">Transmembrane helix</keyword>
<feature type="transmembrane region" description="Helical" evidence="5">
    <location>
        <begin position="66"/>
        <end position="86"/>
    </location>
</feature>
<dbReference type="RefSeq" id="WP_275819743.1">
    <property type="nucleotide sequence ID" value="NZ_JARHUD010000001.1"/>
</dbReference>
<accession>A0ABT5YJ07</accession>
<organism evidence="6 7">
    <name type="scientific">Aquibaculum arenosum</name>
    <dbReference type="NCBI Taxonomy" id="3032591"/>
    <lineage>
        <taxon>Bacteria</taxon>
        <taxon>Pseudomonadati</taxon>
        <taxon>Pseudomonadota</taxon>
        <taxon>Alphaproteobacteria</taxon>
        <taxon>Rhodospirillales</taxon>
        <taxon>Rhodovibrionaceae</taxon>
        <taxon>Aquibaculum</taxon>
    </lineage>
</organism>
<evidence type="ECO:0000256" key="1">
    <source>
        <dbReference type="ARBA" id="ARBA00004141"/>
    </source>
</evidence>
<evidence type="ECO:0000256" key="2">
    <source>
        <dbReference type="ARBA" id="ARBA00022692"/>
    </source>
</evidence>
<dbReference type="Pfam" id="PF01758">
    <property type="entry name" value="SBF"/>
    <property type="match status" value="1"/>
</dbReference>
<dbReference type="EMBL" id="JARHUD010000001">
    <property type="protein sequence ID" value="MDF2094872.1"/>
    <property type="molecule type" value="Genomic_DNA"/>
</dbReference>
<evidence type="ECO:0000313" key="6">
    <source>
        <dbReference type="EMBL" id="MDF2094872.1"/>
    </source>
</evidence>